<dbReference type="AlphaFoldDB" id="A0AAE3KUX7"/>
<evidence type="ECO:0000313" key="3">
    <source>
        <dbReference type="Proteomes" id="UP001204144"/>
    </source>
</evidence>
<dbReference type="RefSeq" id="WP_255039792.1">
    <property type="nucleotide sequence ID" value="NZ_RJUF01000195.1"/>
</dbReference>
<dbReference type="SUPFAM" id="SSF81301">
    <property type="entry name" value="Nucleotidyltransferase"/>
    <property type="match status" value="1"/>
</dbReference>
<gene>
    <name evidence="2" type="ORF">EGI31_24380</name>
</gene>
<dbReference type="PANTHER" id="PTHR33933">
    <property type="entry name" value="NUCLEOTIDYLTRANSFERASE"/>
    <property type="match status" value="1"/>
</dbReference>
<sequence length="108" mass="12818">MRKVQTKLFYEITSKVKQTVIEFDPNAEVILFGSRARGDYKKDSDWDFLILTDRNVNEPLKTVFRRNLFEKEMETGQCFSSFIENRIEWKGQAITDFYQNVHEDGIVL</sequence>
<dbReference type="InterPro" id="IPR043519">
    <property type="entry name" value="NT_sf"/>
</dbReference>
<name>A0AAE3KUX7_9BACT</name>
<comment type="caution">
    <text evidence="2">The sequence shown here is derived from an EMBL/GenBank/DDBJ whole genome shotgun (WGS) entry which is preliminary data.</text>
</comment>
<keyword evidence="3" id="KW-1185">Reference proteome</keyword>
<evidence type="ECO:0000313" key="2">
    <source>
        <dbReference type="EMBL" id="MCP9766087.1"/>
    </source>
</evidence>
<dbReference type="EMBL" id="RJUF01000195">
    <property type="protein sequence ID" value="MCP9766087.1"/>
    <property type="molecule type" value="Genomic_DNA"/>
</dbReference>
<reference evidence="2 3" key="1">
    <citation type="submission" date="2018-11" db="EMBL/GenBank/DDBJ databases">
        <title>Novel bacteria species description.</title>
        <authorList>
            <person name="Han J.-H."/>
        </authorList>
    </citation>
    <scope>NUCLEOTIDE SEQUENCE [LARGE SCALE GENOMIC DNA]</scope>
    <source>
        <strain evidence="2 3">KCTC23259</strain>
    </source>
</reference>
<feature type="domain" description="Polymerase nucleotidyl transferase" evidence="1">
    <location>
        <begin position="14"/>
        <end position="74"/>
    </location>
</feature>
<dbReference type="Proteomes" id="UP001204144">
    <property type="component" value="Unassembled WGS sequence"/>
</dbReference>
<dbReference type="Gene3D" id="3.30.460.10">
    <property type="entry name" value="Beta Polymerase, domain 2"/>
    <property type="match status" value="1"/>
</dbReference>
<organism evidence="2 3">
    <name type="scientific">Lacihabitans soyangensis</name>
    <dbReference type="NCBI Taxonomy" id="869394"/>
    <lineage>
        <taxon>Bacteria</taxon>
        <taxon>Pseudomonadati</taxon>
        <taxon>Bacteroidota</taxon>
        <taxon>Cytophagia</taxon>
        <taxon>Cytophagales</taxon>
        <taxon>Leadbetterellaceae</taxon>
        <taxon>Lacihabitans</taxon>
    </lineage>
</organism>
<protein>
    <submittedName>
        <fullName evidence="2">Nucleotidyltransferase domain-containing protein</fullName>
    </submittedName>
</protein>
<dbReference type="InterPro" id="IPR052548">
    <property type="entry name" value="Type_VII_TA_antitoxin"/>
</dbReference>
<accession>A0AAE3KUX7</accession>
<evidence type="ECO:0000259" key="1">
    <source>
        <dbReference type="Pfam" id="PF01909"/>
    </source>
</evidence>
<dbReference type="PANTHER" id="PTHR33933:SF1">
    <property type="entry name" value="PROTEIN ADENYLYLTRANSFERASE MNTA-RELATED"/>
    <property type="match status" value="1"/>
</dbReference>
<dbReference type="Pfam" id="PF01909">
    <property type="entry name" value="NTP_transf_2"/>
    <property type="match status" value="1"/>
</dbReference>
<dbReference type="GO" id="GO:0016779">
    <property type="term" value="F:nucleotidyltransferase activity"/>
    <property type="evidence" value="ECO:0007669"/>
    <property type="project" value="InterPro"/>
</dbReference>
<dbReference type="CDD" id="cd05403">
    <property type="entry name" value="NT_KNTase_like"/>
    <property type="match status" value="1"/>
</dbReference>
<proteinExistence type="predicted"/>
<dbReference type="InterPro" id="IPR002934">
    <property type="entry name" value="Polymerase_NTP_transf_dom"/>
</dbReference>